<keyword evidence="1" id="KW-0479">Metal-binding</keyword>
<keyword evidence="7" id="KW-1185">Reference proteome</keyword>
<evidence type="ECO:0000256" key="1">
    <source>
        <dbReference type="ARBA" id="ARBA00022723"/>
    </source>
</evidence>
<gene>
    <name evidence="8" type="primary">LOC116204312</name>
</gene>
<dbReference type="PANTHER" id="PTHR46951:SF2">
    <property type="entry name" value="BED-TYPE DOMAIN-CONTAINING PROTEIN"/>
    <property type="match status" value="1"/>
</dbReference>
<name>A0A6P8D583_PUNGR</name>
<dbReference type="RefSeq" id="XP_031392262.1">
    <property type="nucleotide sequence ID" value="XM_031536402.1"/>
</dbReference>
<keyword evidence="2 4" id="KW-0863">Zinc-finger</keyword>
<dbReference type="InterPro" id="IPR003656">
    <property type="entry name" value="Znf_BED"/>
</dbReference>
<evidence type="ECO:0000256" key="4">
    <source>
        <dbReference type="PROSITE-ProRule" id="PRU00027"/>
    </source>
</evidence>
<dbReference type="GO" id="GO:0008270">
    <property type="term" value="F:zinc ion binding"/>
    <property type="evidence" value="ECO:0007669"/>
    <property type="project" value="UniProtKB-KW"/>
</dbReference>
<evidence type="ECO:0000256" key="5">
    <source>
        <dbReference type="SAM" id="MobiDB-lite"/>
    </source>
</evidence>
<evidence type="ECO:0000313" key="7">
    <source>
        <dbReference type="Proteomes" id="UP000515151"/>
    </source>
</evidence>
<protein>
    <submittedName>
        <fullName evidence="8">Uncharacterized protein LOC116204312</fullName>
    </submittedName>
</protein>
<dbReference type="Proteomes" id="UP000515151">
    <property type="component" value="Chromosome 4"/>
</dbReference>
<organism evidence="7 8">
    <name type="scientific">Punica granatum</name>
    <name type="common">Pomegranate</name>
    <dbReference type="NCBI Taxonomy" id="22663"/>
    <lineage>
        <taxon>Eukaryota</taxon>
        <taxon>Viridiplantae</taxon>
        <taxon>Streptophyta</taxon>
        <taxon>Embryophyta</taxon>
        <taxon>Tracheophyta</taxon>
        <taxon>Spermatophyta</taxon>
        <taxon>Magnoliopsida</taxon>
        <taxon>eudicotyledons</taxon>
        <taxon>Gunneridae</taxon>
        <taxon>Pentapetalae</taxon>
        <taxon>rosids</taxon>
        <taxon>malvids</taxon>
        <taxon>Myrtales</taxon>
        <taxon>Lythraceae</taxon>
        <taxon>Punica</taxon>
    </lineage>
</organism>
<feature type="compositionally biased region" description="Low complexity" evidence="5">
    <location>
        <begin position="7"/>
        <end position="27"/>
    </location>
</feature>
<evidence type="ECO:0000256" key="2">
    <source>
        <dbReference type="ARBA" id="ARBA00022771"/>
    </source>
</evidence>
<evidence type="ECO:0000256" key="3">
    <source>
        <dbReference type="ARBA" id="ARBA00022833"/>
    </source>
</evidence>
<dbReference type="PROSITE" id="PS50808">
    <property type="entry name" value="ZF_BED"/>
    <property type="match status" value="1"/>
</dbReference>
<keyword evidence="3" id="KW-0862">Zinc</keyword>
<dbReference type="GO" id="GO:0003677">
    <property type="term" value="F:DNA binding"/>
    <property type="evidence" value="ECO:0007669"/>
    <property type="project" value="InterPro"/>
</dbReference>
<reference evidence="8" key="2">
    <citation type="submission" date="2025-08" db="UniProtKB">
        <authorList>
            <consortium name="RefSeq"/>
        </authorList>
    </citation>
    <scope>IDENTIFICATION</scope>
    <source>
        <tissue evidence="8">Leaf</tissue>
    </source>
</reference>
<feature type="domain" description="BED-type" evidence="6">
    <location>
        <begin position="34"/>
        <end position="93"/>
    </location>
</feature>
<reference evidence="7" key="1">
    <citation type="journal article" date="2020" name="Plant Biotechnol. J.">
        <title>The pomegranate (Punica granatum L.) draft genome dissects genetic divergence between soft- and hard-seeded cultivars.</title>
        <authorList>
            <person name="Luo X."/>
            <person name="Li H."/>
            <person name="Wu Z."/>
            <person name="Yao W."/>
            <person name="Zhao P."/>
            <person name="Cao D."/>
            <person name="Yu H."/>
            <person name="Li K."/>
            <person name="Poudel K."/>
            <person name="Zhao D."/>
            <person name="Zhang F."/>
            <person name="Xia X."/>
            <person name="Chen L."/>
            <person name="Wang Q."/>
            <person name="Jing D."/>
            <person name="Cao S."/>
        </authorList>
    </citation>
    <scope>NUCLEOTIDE SEQUENCE [LARGE SCALE GENOMIC DNA]</scope>
    <source>
        <strain evidence="7">cv. Tunisia</strain>
    </source>
</reference>
<dbReference type="AlphaFoldDB" id="A0A6P8D583"/>
<feature type="region of interest" description="Disordered" evidence="5">
    <location>
        <begin position="1"/>
        <end position="30"/>
    </location>
</feature>
<dbReference type="Pfam" id="PF02892">
    <property type="entry name" value="zf-BED"/>
    <property type="match status" value="1"/>
</dbReference>
<sequence length="209" mass="23274">MNFAGANNNNTPTPTPSTRESTPSSSTLKAINRGKYDPAWAHCKEVPSANGRKGMLCLYCSKVLSDGGINQFKQHLAGLKGNAEACHKVPDPIRFEIQEHLVGHMMENKRKRDMLDEENPYAQTSEHDDEIQAINAIASMGAGYKGPGFHDLPGYLLTKNVEDVRKEVVLFVSQENVVHFVTDNAVNYVAVGRLLEQEFKMIFWSHCIV</sequence>
<evidence type="ECO:0000313" key="8">
    <source>
        <dbReference type="RefSeq" id="XP_031392262.1"/>
    </source>
</evidence>
<dbReference type="OrthoDB" id="2442898at2759"/>
<accession>A0A6P8D583</accession>
<proteinExistence type="predicted"/>
<dbReference type="PANTHER" id="PTHR46951">
    <property type="entry name" value="BED-TYPE DOMAIN-CONTAINING PROTEIN"/>
    <property type="match status" value="1"/>
</dbReference>
<evidence type="ECO:0000259" key="6">
    <source>
        <dbReference type="PROSITE" id="PS50808"/>
    </source>
</evidence>
<dbReference type="GeneID" id="116204312"/>